<dbReference type="GO" id="GO:1901605">
    <property type="term" value="P:alpha-amino acid metabolic process"/>
    <property type="evidence" value="ECO:0007669"/>
    <property type="project" value="TreeGrafter"/>
</dbReference>
<dbReference type="GO" id="GO:0008483">
    <property type="term" value="F:transaminase activity"/>
    <property type="evidence" value="ECO:0007669"/>
    <property type="project" value="UniProtKB-KW"/>
</dbReference>
<evidence type="ECO:0000313" key="8">
    <source>
        <dbReference type="EMBL" id="MBB3188175.1"/>
    </source>
</evidence>
<feature type="domain" description="Aminotransferase class I/classII large" evidence="7">
    <location>
        <begin position="28"/>
        <end position="385"/>
    </location>
</feature>
<name>A0A7W5DSX2_9PORP</name>
<gene>
    <name evidence="8" type="ORF">FHX64_002373</name>
</gene>
<evidence type="ECO:0000256" key="2">
    <source>
        <dbReference type="ARBA" id="ARBA00007441"/>
    </source>
</evidence>
<evidence type="ECO:0000256" key="5">
    <source>
        <dbReference type="ARBA" id="ARBA00022679"/>
    </source>
</evidence>
<comment type="caution">
    <text evidence="8">The sequence shown here is derived from an EMBL/GenBank/DDBJ whole genome shotgun (WGS) entry which is preliminary data.</text>
</comment>
<evidence type="ECO:0000256" key="3">
    <source>
        <dbReference type="ARBA" id="ARBA00011738"/>
    </source>
</evidence>
<evidence type="ECO:0000256" key="1">
    <source>
        <dbReference type="ARBA" id="ARBA00001933"/>
    </source>
</evidence>
<protein>
    <submittedName>
        <fullName evidence="8">DNA-binding transcriptional MocR family regulator</fullName>
    </submittedName>
</protein>
<proteinExistence type="inferred from homology"/>
<dbReference type="RefSeq" id="WP_183413953.1">
    <property type="nucleotide sequence ID" value="NZ_JACHYB010000002.1"/>
</dbReference>
<dbReference type="GO" id="GO:0030170">
    <property type="term" value="F:pyridoxal phosphate binding"/>
    <property type="evidence" value="ECO:0007669"/>
    <property type="project" value="InterPro"/>
</dbReference>
<dbReference type="Pfam" id="PF00155">
    <property type="entry name" value="Aminotran_1_2"/>
    <property type="match status" value="1"/>
</dbReference>
<comment type="similarity">
    <text evidence="2">Belongs to the class-I pyridoxal-phosphate-dependent aminotransferase family.</text>
</comment>
<keyword evidence="9" id="KW-1185">Reference proteome</keyword>
<reference evidence="8 9" key="1">
    <citation type="submission" date="2020-08" db="EMBL/GenBank/DDBJ databases">
        <title>Genomic Encyclopedia of Type Strains, Phase IV (KMG-IV): sequencing the most valuable type-strain genomes for metagenomic binning, comparative biology and taxonomic classification.</title>
        <authorList>
            <person name="Goeker M."/>
        </authorList>
    </citation>
    <scope>NUCLEOTIDE SEQUENCE [LARGE SCALE GENOMIC DNA]</scope>
    <source>
        <strain evidence="8 9">DSM 27471</strain>
    </source>
</reference>
<dbReference type="Gene3D" id="3.90.1150.10">
    <property type="entry name" value="Aspartate Aminotransferase, domain 1"/>
    <property type="match status" value="1"/>
</dbReference>
<evidence type="ECO:0000256" key="4">
    <source>
        <dbReference type="ARBA" id="ARBA00022576"/>
    </source>
</evidence>
<accession>A0A7W5DSX2</accession>
<keyword evidence="8" id="KW-0238">DNA-binding</keyword>
<dbReference type="FunFam" id="3.40.640.10:FF:000053">
    <property type="entry name" value="Aminotransferase, class I"/>
    <property type="match status" value="1"/>
</dbReference>
<dbReference type="CDD" id="cd00609">
    <property type="entry name" value="AAT_like"/>
    <property type="match status" value="1"/>
</dbReference>
<dbReference type="EMBL" id="JACHYB010000002">
    <property type="protein sequence ID" value="MBB3188175.1"/>
    <property type="molecule type" value="Genomic_DNA"/>
</dbReference>
<dbReference type="Proteomes" id="UP000544222">
    <property type="component" value="Unassembled WGS sequence"/>
</dbReference>
<comment type="cofactor">
    <cofactor evidence="1">
        <name>pyridoxal 5'-phosphate</name>
        <dbReference type="ChEBI" id="CHEBI:597326"/>
    </cofactor>
</comment>
<dbReference type="AlphaFoldDB" id="A0A7W5DSX2"/>
<dbReference type="InterPro" id="IPR015424">
    <property type="entry name" value="PyrdxlP-dep_Trfase"/>
</dbReference>
<keyword evidence="6" id="KW-0663">Pyridoxal phosphate</keyword>
<evidence type="ECO:0000313" key="9">
    <source>
        <dbReference type="Proteomes" id="UP000544222"/>
    </source>
</evidence>
<dbReference type="InterPro" id="IPR015421">
    <property type="entry name" value="PyrdxlP-dep_Trfase_major"/>
</dbReference>
<dbReference type="PANTHER" id="PTHR42790">
    <property type="entry name" value="AMINOTRANSFERASE"/>
    <property type="match status" value="1"/>
</dbReference>
<evidence type="ECO:0000259" key="7">
    <source>
        <dbReference type="Pfam" id="PF00155"/>
    </source>
</evidence>
<dbReference type="InterPro" id="IPR015422">
    <property type="entry name" value="PyrdxlP-dep_Trfase_small"/>
</dbReference>
<dbReference type="GO" id="GO:0003677">
    <property type="term" value="F:DNA binding"/>
    <property type="evidence" value="ECO:0007669"/>
    <property type="project" value="UniProtKB-KW"/>
</dbReference>
<keyword evidence="4" id="KW-0032">Aminotransferase</keyword>
<dbReference type="InterPro" id="IPR050859">
    <property type="entry name" value="Class-I_PLP-dep_aminotransf"/>
</dbReference>
<keyword evidence="5" id="KW-0808">Transferase</keyword>
<dbReference type="InterPro" id="IPR004839">
    <property type="entry name" value="Aminotransferase_I/II_large"/>
</dbReference>
<dbReference type="Gene3D" id="3.40.640.10">
    <property type="entry name" value="Type I PLP-dependent aspartate aminotransferase-like (Major domain)"/>
    <property type="match status" value="1"/>
</dbReference>
<sequence length="398" mass="44759">MYVFSDSVKDLRSSAIRDLMSLATHPDMISFAGGMPDNELFPLEDVGEIFNSLSRREQQAALQYAPTTGYPPLLQELEKWLRKKGLPVDTNRLIVTTGSLQGINIFAKLFVNPNDVVLTENPSFIGALSAFNSYLGKIHGIPMDEEGMNIEKLKEALSLNPKLLYVMPTFHNPAGTSYSLERRKQLLAVMNETSVPILEDDAYGDLAFNAEDTALRVPLKALSEKESQICYSGSFSKIFGPGIRLGWMLLSDDFYRKAELCKQSFDACSPTFTQVLAYRFLASGKLDRYVAWVRVIYKQRADYMVDAIMRYFPEEAKFVRPQGGFYLWVKLPDGMDEQELLKATIADGAVFVVGSTFDPSGTSNGYIRLSFSNTPEEKIERGIRIIGDRMKQMMKKSL</sequence>
<dbReference type="SUPFAM" id="SSF53383">
    <property type="entry name" value="PLP-dependent transferases"/>
    <property type="match status" value="1"/>
</dbReference>
<organism evidence="8 9">
    <name type="scientific">Microbacter margulisiae</name>
    <dbReference type="NCBI Taxonomy" id="1350067"/>
    <lineage>
        <taxon>Bacteria</taxon>
        <taxon>Pseudomonadati</taxon>
        <taxon>Bacteroidota</taxon>
        <taxon>Bacteroidia</taxon>
        <taxon>Bacteroidales</taxon>
        <taxon>Porphyromonadaceae</taxon>
        <taxon>Microbacter</taxon>
    </lineage>
</organism>
<evidence type="ECO:0000256" key="6">
    <source>
        <dbReference type="ARBA" id="ARBA00022898"/>
    </source>
</evidence>
<comment type="subunit">
    <text evidence="3">Homodimer.</text>
</comment>
<dbReference type="PANTHER" id="PTHR42790:SF19">
    <property type="entry name" value="KYNURENINE_ALPHA-AMINOADIPATE AMINOTRANSFERASE, MITOCHONDRIAL"/>
    <property type="match status" value="1"/>
</dbReference>